<accession>A0AAV7T7M5</accession>
<name>A0AAV7T7M5_PLEWA</name>
<dbReference type="PANTHER" id="PTHR34533:SF1">
    <property type="entry name" value="COILED-COIL DOMAIN-CONTAINING PROTEIN 159"/>
    <property type="match status" value="1"/>
</dbReference>
<dbReference type="Proteomes" id="UP001066276">
    <property type="component" value="Chromosome 4_1"/>
</dbReference>
<proteinExistence type="predicted"/>
<dbReference type="AlphaFoldDB" id="A0AAV7T7M5"/>
<organism evidence="3 4">
    <name type="scientific">Pleurodeles waltl</name>
    <name type="common">Iberian ribbed newt</name>
    <dbReference type="NCBI Taxonomy" id="8319"/>
    <lineage>
        <taxon>Eukaryota</taxon>
        <taxon>Metazoa</taxon>
        <taxon>Chordata</taxon>
        <taxon>Craniata</taxon>
        <taxon>Vertebrata</taxon>
        <taxon>Euteleostomi</taxon>
        <taxon>Amphibia</taxon>
        <taxon>Batrachia</taxon>
        <taxon>Caudata</taxon>
        <taxon>Salamandroidea</taxon>
        <taxon>Salamandridae</taxon>
        <taxon>Pleurodelinae</taxon>
        <taxon>Pleurodeles</taxon>
    </lineage>
</organism>
<sequence>MICLALTNEIGKPHICDRLRPSIAASWVPCRVKSLSRSLGSSEGAGTNKKNRYSPWTMDDDQSCDGAPRHCTSTKYCNPRDKCNRRSRDFSKACRSAPSCQPVSLACSGQDDTQMETVKLYSVLQNLADESQKDLKNEVEDLRQQLQAQQKVVECLNQSIAMLQQESCQQLRKIQRLEEEVKRIGSQATEDKLECLMDQKIQDVWQSMAKEVSHLQEYIKQRADIELCNRNEAVENLAQEIQESKKFLWEELESLRADLEQVQVKLGCQENEILNHQMDIEKIKDIQANCKKVLRQLVGGSADSDCVEASKCPGSGGRQMGKELENIWSAMSSLQNDMQNMNMSNSECSRGNQGRRHRNQKSCEGGSSGCGGRGTPERSCF</sequence>
<keyword evidence="1" id="KW-0175">Coiled coil</keyword>
<reference evidence="3" key="1">
    <citation type="journal article" date="2022" name="bioRxiv">
        <title>Sequencing and chromosome-scale assembly of the giantPleurodeles waltlgenome.</title>
        <authorList>
            <person name="Brown T."/>
            <person name="Elewa A."/>
            <person name="Iarovenko S."/>
            <person name="Subramanian E."/>
            <person name="Araus A.J."/>
            <person name="Petzold A."/>
            <person name="Susuki M."/>
            <person name="Suzuki K.-i.T."/>
            <person name="Hayashi T."/>
            <person name="Toyoda A."/>
            <person name="Oliveira C."/>
            <person name="Osipova E."/>
            <person name="Leigh N.D."/>
            <person name="Simon A."/>
            <person name="Yun M.H."/>
        </authorList>
    </citation>
    <scope>NUCLEOTIDE SEQUENCE</scope>
    <source>
        <strain evidence="3">20211129_DDA</strain>
        <tissue evidence="3">Liver</tissue>
    </source>
</reference>
<evidence type="ECO:0000313" key="3">
    <source>
        <dbReference type="EMBL" id="KAJ1172411.1"/>
    </source>
</evidence>
<dbReference type="EMBL" id="JANPWB010000007">
    <property type="protein sequence ID" value="KAJ1172411.1"/>
    <property type="molecule type" value="Genomic_DNA"/>
</dbReference>
<evidence type="ECO:0000256" key="2">
    <source>
        <dbReference type="SAM" id="MobiDB-lite"/>
    </source>
</evidence>
<keyword evidence="4" id="KW-1185">Reference proteome</keyword>
<evidence type="ECO:0000313" key="4">
    <source>
        <dbReference type="Proteomes" id="UP001066276"/>
    </source>
</evidence>
<comment type="caution">
    <text evidence="3">The sequence shown here is derived from an EMBL/GenBank/DDBJ whole genome shotgun (WGS) entry which is preliminary data.</text>
</comment>
<protein>
    <submittedName>
        <fullName evidence="3">Uncharacterized protein</fullName>
    </submittedName>
</protein>
<feature type="coiled-coil region" evidence="1">
    <location>
        <begin position="125"/>
        <end position="194"/>
    </location>
</feature>
<gene>
    <name evidence="3" type="ORF">NDU88_004258</name>
</gene>
<evidence type="ECO:0000256" key="1">
    <source>
        <dbReference type="SAM" id="Coils"/>
    </source>
</evidence>
<dbReference type="InterPro" id="IPR039284">
    <property type="entry name" value="CCDC159/163"/>
</dbReference>
<dbReference type="PANTHER" id="PTHR34533">
    <property type="entry name" value="TRANSMEMBRANE PROTEIN CCDC163"/>
    <property type="match status" value="1"/>
</dbReference>
<feature type="region of interest" description="Disordered" evidence="2">
    <location>
        <begin position="340"/>
        <end position="381"/>
    </location>
</feature>